<evidence type="ECO:0000313" key="5">
    <source>
        <dbReference type="Proteomes" id="UP000070188"/>
    </source>
</evidence>
<keyword evidence="2" id="KW-0812">Transmembrane</keyword>
<gene>
    <name evidence="4" type="ORF">LI90_3500</name>
</gene>
<organism evidence="4 5">
    <name type="scientific">Carbonactinospora thermoautotrophica</name>
    <dbReference type="NCBI Taxonomy" id="1469144"/>
    <lineage>
        <taxon>Bacteria</taxon>
        <taxon>Bacillati</taxon>
        <taxon>Actinomycetota</taxon>
        <taxon>Actinomycetes</taxon>
        <taxon>Kitasatosporales</taxon>
        <taxon>Carbonactinosporaceae</taxon>
        <taxon>Carbonactinospora</taxon>
    </lineage>
</organism>
<evidence type="ECO:0000256" key="1">
    <source>
        <dbReference type="SAM" id="MobiDB-lite"/>
    </source>
</evidence>
<dbReference type="PATRIC" id="fig|1469144.10.peg.3756"/>
<accession>A0A132MXA8</accession>
<dbReference type="AlphaFoldDB" id="A0A132MXA8"/>
<keyword evidence="2" id="KW-1133">Transmembrane helix</keyword>
<feature type="transmembrane region" description="Helical" evidence="2">
    <location>
        <begin position="175"/>
        <end position="195"/>
    </location>
</feature>
<dbReference type="InterPro" id="IPR019692">
    <property type="entry name" value="CFP-6_PH"/>
</dbReference>
<dbReference type="Proteomes" id="UP000070188">
    <property type="component" value="Unassembled WGS sequence"/>
</dbReference>
<proteinExistence type="predicted"/>
<reference evidence="5" key="1">
    <citation type="submission" date="2015-04" db="EMBL/GenBank/DDBJ databases">
        <title>Physiological reanalysis, assessment of diazotrophy, and genome sequences of multiple isolates of Streptomyces thermoautotrophicus.</title>
        <authorList>
            <person name="MacKellar D.C."/>
            <person name="Lieber L."/>
            <person name="Norman J."/>
            <person name="Bolger A."/>
            <person name="Tobin C."/>
            <person name="Murray J.W."/>
            <person name="Chang R."/>
            <person name="Ford T."/>
            <person name="Nguyen P.Q."/>
            <person name="Woodward J."/>
            <person name="Permingeat H."/>
            <person name="Joshi N.S."/>
            <person name="Silver P.A."/>
            <person name="Usadel B."/>
            <person name="Rutherford A.W."/>
            <person name="Friesen M."/>
            <person name="Prell J."/>
        </authorList>
    </citation>
    <scope>NUCLEOTIDE SEQUENCE [LARGE SCALE GENOMIC DNA]</scope>
    <source>
        <strain evidence="5">H1</strain>
    </source>
</reference>
<evidence type="ECO:0000313" key="4">
    <source>
        <dbReference type="EMBL" id="KWX02457.1"/>
    </source>
</evidence>
<feature type="transmembrane region" description="Helical" evidence="2">
    <location>
        <begin position="6"/>
        <end position="27"/>
    </location>
</feature>
<keyword evidence="5" id="KW-1185">Reference proteome</keyword>
<name>A0A132MXA8_9ACTN</name>
<keyword evidence="2" id="KW-0472">Membrane</keyword>
<evidence type="ECO:0000256" key="2">
    <source>
        <dbReference type="SAM" id="Phobius"/>
    </source>
</evidence>
<feature type="transmembrane region" description="Helical" evidence="2">
    <location>
        <begin position="34"/>
        <end position="53"/>
    </location>
</feature>
<dbReference type="STRING" id="1469144.LI90_3500"/>
<feature type="domain" description="Low molecular weight protein antigen 6 PH" evidence="3">
    <location>
        <begin position="54"/>
        <end position="103"/>
    </location>
</feature>
<dbReference type="EMBL" id="LAXD01000001">
    <property type="protein sequence ID" value="KWX02457.1"/>
    <property type="molecule type" value="Genomic_DNA"/>
</dbReference>
<dbReference type="Pfam" id="PF10756">
    <property type="entry name" value="bPH_6"/>
    <property type="match status" value="1"/>
</dbReference>
<sequence>MYRSPLSAVGGVIVLVVGAFFAVDTVLRGSGPTLWIPLAVIVLVCALAVTLWIRPALAVDPQRILIRNPFRTIEIPWSRVRDITSRYSLEVAADNGRRYSVWAIPMSLRARRKRLHHGGLHDPRSAGLLGGSGRHERQFTPPPQENHADAVARDLREYWAQVRPAPGGGEVRARWFWPAIAVIAGALAMLLLVTVW</sequence>
<protein>
    <recommendedName>
        <fullName evidence="3">Low molecular weight protein antigen 6 PH domain-containing protein</fullName>
    </recommendedName>
</protein>
<evidence type="ECO:0000259" key="3">
    <source>
        <dbReference type="Pfam" id="PF10756"/>
    </source>
</evidence>
<comment type="caution">
    <text evidence="4">The sequence shown here is derived from an EMBL/GenBank/DDBJ whole genome shotgun (WGS) entry which is preliminary data.</text>
</comment>
<feature type="region of interest" description="Disordered" evidence="1">
    <location>
        <begin position="124"/>
        <end position="146"/>
    </location>
</feature>